<keyword evidence="3" id="KW-1185">Reference proteome</keyword>
<feature type="chain" id="PRO_5005189539" evidence="1">
    <location>
        <begin position="20"/>
        <end position="193"/>
    </location>
</feature>
<evidence type="ECO:0000313" key="2">
    <source>
        <dbReference type="EMBL" id="CEM18542.1"/>
    </source>
</evidence>
<dbReference type="VEuPathDB" id="CryptoDB:Vbra_5970"/>
<gene>
    <name evidence="2" type="ORF">Vbra_5970</name>
</gene>
<evidence type="ECO:0000256" key="1">
    <source>
        <dbReference type="SAM" id="SignalP"/>
    </source>
</evidence>
<organism evidence="2 3">
    <name type="scientific">Vitrella brassicaformis (strain CCMP3155)</name>
    <dbReference type="NCBI Taxonomy" id="1169540"/>
    <lineage>
        <taxon>Eukaryota</taxon>
        <taxon>Sar</taxon>
        <taxon>Alveolata</taxon>
        <taxon>Colpodellida</taxon>
        <taxon>Vitrellaceae</taxon>
        <taxon>Vitrella</taxon>
    </lineage>
</organism>
<reference evidence="2 3" key="1">
    <citation type="submission" date="2014-11" db="EMBL/GenBank/DDBJ databases">
        <authorList>
            <person name="Zhu J."/>
            <person name="Qi W."/>
            <person name="Song R."/>
        </authorList>
    </citation>
    <scope>NUCLEOTIDE SEQUENCE [LARGE SCALE GENOMIC DNA]</scope>
</reference>
<keyword evidence="1" id="KW-0732">Signal</keyword>
<proteinExistence type="predicted"/>
<dbReference type="AlphaFoldDB" id="A0A0G4FUE0"/>
<evidence type="ECO:0000313" key="3">
    <source>
        <dbReference type="Proteomes" id="UP000041254"/>
    </source>
</evidence>
<sequence length="193" mass="20889">MEGFLALGCVYLLCLGAFAAPLRDARQKAEVTTPPPEDTEARERLMDLTDKLGQLLEARGRQEQDEVVVPEQECPDVERRESGTATENTSGTYRWYAPVEDYMVFALDSRTTGANAALTVTFDGVTETSAAATDNTRDIYENAIAVRTGRETGSADWAVECDAACEWVLPVLLSVVDSSLLYILVGVGVLCGA</sequence>
<accession>A0A0G4FUE0</accession>
<dbReference type="InParanoid" id="A0A0G4FUE0"/>
<name>A0A0G4FUE0_VITBC</name>
<feature type="signal peptide" evidence="1">
    <location>
        <begin position="1"/>
        <end position="19"/>
    </location>
</feature>
<dbReference type="EMBL" id="CDMY01000502">
    <property type="protein sequence ID" value="CEM18542.1"/>
    <property type="molecule type" value="Genomic_DNA"/>
</dbReference>
<dbReference type="Proteomes" id="UP000041254">
    <property type="component" value="Unassembled WGS sequence"/>
</dbReference>
<protein>
    <submittedName>
        <fullName evidence="2">Uncharacterized protein</fullName>
    </submittedName>
</protein>